<organism evidence="1 2">
    <name type="scientific">Myroides phaeus</name>
    <dbReference type="NCBI Taxonomy" id="702745"/>
    <lineage>
        <taxon>Bacteria</taxon>
        <taxon>Pseudomonadati</taxon>
        <taxon>Bacteroidota</taxon>
        <taxon>Flavobacteriia</taxon>
        <taxon>Flavobacteriales</taxon>
        <taxon>Flavobacteriaceae</taxon>
        <taxon>Myroides</taxon>
    </lineage>
</organism>
<dbReference type="STRING" id="702745.SAMN05421818_102189"/>
<protein>
    <submittedName>
        <fullName evidence="1">Uncharacterized protein</fullName>
    </submittedName>
</protein>
<dbReference type="EMBL" id="FNDQ01000002">
    <property type="protein sequence ID" value="SDH35529.1"/>
    <property type="molecule type" value="Genomic_DNA"/>
</dbReference>
<reference evidence="2" key="1">
    <citation type="submission" date="2016-10" db="EMBL/GenBank/DDBJ databases">
        <authorList>
            <person name="Varghese N."/>
            <person name="Submissions S."/>
        </authorList>
    </citation>
    <scope>NUCLEOTIDE SEQUENCE [LARGE SCALE GENOMIC DNA]</scope>
    <source>
        <strain evidence="2">DSM 23313</strain>
    </source>
</reference>
<dbReference type="PROSITE" id="PS51257">
    <property type="entry name" value="PROKAR_LIPOPROTEIN"/>
    <property type="match status" value="1"/>
</dbReference>
<dbReference type="AlphaFoldDB" id="A0A1G8BQS8"/>
<name>A0A1G8BQS8_9FLAO</name>
<proteinExistence type="predicted"/>
<dbReference type="Proteomes" id="UP000243588">
    <property type="component" value="Unassembled WGS sequence"/>
</dbReference>
<accession>A0A1G8BQS8</accession>
<evidence type="ECO:0000313" key="1">
    <source>
        <dbReference type="EMBL" id="SDH35529.1"/>
    </source>
</evidence>
<gene>
    <name evidence="1" type="ORF">SAMN05421818_102189</name>
</gene>
<sequence>MKYLICLFSLFLLLGCDFKNNKHSQTTLSYYYWRTSFQLDSIEKKSLAELNVKKLYIRYFDVVLQGNQAIPVSPIIFKESLPQLEVVPVVYIKNEVLINEQTNLYILAEKIVDFIRQVNDVNDIDCQEIQLDCDWTLQSKDRFFKLIEYIKKDIDWKLTSTIRLHQVKYASKTGIPDVDSGVLMYYNMGTIASDSLNSIYDRSIAKKYIGGLKDYPLALDYAFPIYSWVVQSRNGKVIKLISRVRLDDLKEKSGLKQISEFVFSVQEEGLYFGEYFQVGDQVKVESIKPEQLQEMKQDLYQASGKCPSEIILYDLNSKNVTFYEKEVLEELSLCK</sequence>
<evidence type="ECO:0000313" key="2">
    <source>
        <dbReference type="Proteomes" id="UP000243588"/>
    </source>
</evidence>
<dbReference type="RefSeq" id="WP_090405359.1">
    <property type="nucleotide sequence ID" value="NZ_FNDQ01000002.1"/>
</dbReference>
<keyword evidence="2" id="KW-1185">Reference proteome</keyword>